<comment type="caution">
    <text evidence="1">The sequence shown here is derived from an EMBL/GenBank/DDBJ whole genome shotgun (WGS) entry which is preliminary data.</text>
</comment>
<proteinExistence type="predicted"/>
<reference evidence="2" key="1">
    <citation type="journal article" date="2019" name="Int. J. Syst. Evol. Microbiol.">
        <title>The Global Catalogue of Microorganisms (GCM) 10K type strain sequencing project: providing services to taxonomists for standard genome sequencing and annotation.</title>
        <authorList>
            <consortium name="The Broad Institute Genomics Platform"/>
            <consortium name="The Broad Institute Genome Sequencing Center for Infectious Disease"/>
            <person name="Wu L."/>
            <person name="Ma J."/>
        </authorList>
    </citation>
    <scope>NUCLEOTIDE SEQUENCE [LARGE SCALE GENOMIC DNA]</scope>
    <source>
        <strain evidence="2">KCTC 19812</strain>
    </source>
</reference>
<dbReference type="EMBL" id="JBHUIV010000025">
    <property type="protein sequence ID" value="MFD2203331.1"/>
    <property type="molecule type" value="Genomic_DNA"/>
</dbReference>
<accession>A0ABW5BDP8</accession>
<gene>
    <name evidence="1" type="ORF">ACFSKV_17260</name>
</gene>
<evidence type="ECO:0000313" key="2">
    <source>
        <dbReference type="Proteomes" id="UP001597414"/>
    </source>
</evidence>
<evidence type="ECO:0000313" key="1">
    <source>
        <dbReference type="EMBL" id="MFD2203331.1"/>
    </source>
</evidence>
<name>A0ABW5BDP8_9BACT</name>
<dbReference type="Proteomes" id="UP001597414">
    <property type="component" value="Unassembled WGS sequence"/>
</dbReference>
<keyword evidence="2" id="KW-1185">Reference proteome</keyword>
<protein>
    <submittedName>
        <fullName evidence="1">Uncharacterized protein</fullName>
    </submittedName>
</protein>
<organism evidence="1 2">
    <name type="scientific">Shivajiella indica</name>
    <dbReference type="NCBI Taxonomy" id="872115"/>
    <lineage>
        <taxon>Bacteria</taxon>
        <taxon>Pseudomonadati</taxon>
        <taxon>Bacteroidota</taxon>
        <taxon>Cytophagia</taxon>
        <taxon>Cytophagales</taxon>
        <taxon>Cyclobacteriaceae</taxon>
        <taxon>Shivajiella</taxon>
    </lineage>
</organism>
<dbReference type="RefSeq" id="WP_380805589.1">
    <property type="nucleotide sequence ID" value="NZ_JBHUIV010000025.1"/>
</dbReference>
<sequence length="390" mass="44603">MLFANIIHLDRKHMRKLCFNPWVPAILTSAYFLIACSSDEPKDPSPVDPGPEIEIVDWEKLENFQERVYNIELIDNKFYGTGIASYFFEIDINGAVNPQYFWSYVARTGRYKFPVSNKVLVSRSETDLFLFPSSNVSSGSVTSIKMEDLDPNFRFFEDMPRWNSDIFGLTTDGIGLVPYRKVVNGFATNNPTFLMFESNQLDNLIQIGNSSIIDFEFANAYSNCDRIESFKDFFSVQVGNATFKINLAGEVSKLSDFKARSVEVNNKIYSFAHNTSNNRIEVLVSDFLGNNTSQVATADYNEIFVRGEYFEVNDEIILVFRNNIYWLQILNNGVKITELENQNLDSGDIYNVIMAPEEKVLISNICNTPKCGIFSKSLEDFFKPKQIKDQ</sequence>